<name>A0A7G9Y1M3_9EURY</name>
<dbReference type="EMBL" id="MT630684">
    <property type="protein sequence ID" value="QNO41907.1"/>
    <property type="molecule type" value="Genomic_DNA"/>
</dbReference>
<organism evidence="1">
    <name type="scientific">Candidatus Methanogaster sp. ANME-2c ERB4</name>
    <dbReference type="NCBI Taxonomy" id="2759911"/>
    <lineage>
        <taxon>Archaea</taxon>
        <taxon>Methanobacteriati</taxon>
        <taxon>Methanobacteriota</taxon>
        <taxon>Stenosarchaea group</taxon>
        <taxon>Methanomicrobia</taxon>
        <taxon>Methanosarcinales</taxon>
        <taxon>ANME-2 cluster</taxon>
        <taxon>Candidatus Methanogasteraceae</taxon>
        <taxon>Candidatus Methanogaster</taxon>
    </lineage>
</organism>
<evidence type="ECO:0000313" key="1">
    <source>
        <dbReference type="EMBL" id="QNO41907.1"/>
    </source>
</evidence>
<gene>
    <name evidence="1" type="ORF">MBIDIGPM_00011</name>
</gene>
<proteinExistence type="predicted"/>
<dbReference type="AlphaFoldDB" id="A0A7G9Y1M3"/>
<sequence length="107" mass="12421">MGVYTHIMKGALIAFTVPTGKDRTRAGAFAKSFYGQETSSHHGKYRYRRHGLMDEIPYNKLIRGVIIIRADDVRQVTEFLEQYSAEYHVRVVELTERDREVMEPSVE</sequence>
<reference evidence="1" key="1">
    <citation type="submission" date="2020-06" db="EMBL/GenBank/DDBJ databases">
        <title>Unique genomic features of the anaerobic methanotrophic archaea.</title>
        <authorList>
            <person name="Chadwick G.L."/>
            <person name="Skennerton C.T."/>
            <person name="Laso-Perez R."/>
            <person name="Leu A.O."/>
            <person name="Speth D.R."/>
            <person name="Yu H."/>
            <person name="Morgan-Lang C."/>
            <person name="Hatzenpichler R."/>
            <person name="Goudeau D."/>
            <person name="Malmstrom R."/>
            <person name="Brazelton W.J."/>
            <person name="Woyke T."/>
            <person name="Hallam S.J."/>
            <person name="Tyson G.W."/>
            <person name="Wegener G."/>
            <person name="Boetius A."/>
            <person name="Orphan V."/>
        </authorList>
    </citation>
    <scope>NUCLEOTIDE SEQUENCE</scope>
</reference>
<accession>A0A7G9Y1M3</accession>
<protein>
    <submittedName>
        <fullName evidence="1">Uncharacterized protein</fullName>
    </submittedName>
</protein>